<dbReference type="Gene3D" id="2.60.40.1220">
    <property type="match status" value="1"/>
</dbReference>
<evidence type="ECO:0000256" key="2">
    <source>
        <dbReference type="ARBA" id="ARBA00022475"/>
    </source>
</evidence>
<gene>
    <name evidence="12" type="ORF">GS4_03_01780</name>
</gene>
<feature type="transmembrane region" description="Helical" evidence="9">
    <location>
        <begin position="368"/>
        <end position="387"/>
    </location>
</feature>
<evidence type="ECO:0000256" key="6">
    <source>
        <dbReference type="ARBA" id="ARBA00022989"/>
    </source>
</evidence>
<keyword evidence="4" id="KW-0479">Metal-binding</keyword>
<evidence type="ECO:0000313" key="12">
    <source>
        <dbReference type="EMBL" id="GAC66730.1"/>
    </source>
</evidence>
<keyword evidence="5" id="KW-0732">Signal</keyword>
<dbReference type="InterPro" id="IPR014756">
    <property type="entry name" value="Ig_E-set"/>
</dbReference>
<dbReference type="PANTHER" id="PTHR34820">
    <property type="entry name" value="INNER MEMBRANE PROTEIN YEBZ"/>
    <property type="match status" value="1"/>
</dbReference>
<dbReference type="STRING" id="1223545.GS4_03_01780"/>
<dbReference type="GO" id="GO:0006825">
    <property type="term" value="P:copper ion transport"/>
    <property type="evidence" value="ECO:0007669"/>
    <property type="project" value="InterPro"/>
</dbReference>
<dbReference type="EMBL" id="BANX01000003">
    <property type="protein sequence ID" value="GAC66730.1"/>
    <property type="molecule type" value="Genomic_DNA"/>
</dbReference>
<dbReference type="eggNOG" id="COG1276">
    <property type="taxonomic scope" value="Bacteria"/>
</dbReference>
<feature type="transmembrane region" description="Helical" evidence="9">
    <location>
        <begin position="328"/>
        <end position="348"/>
    </location>
</feature>
<dbReference type="GO" id="GO:0005886">
    <property type="term" value="C:plasma membrane"/>
    <property type="evidence" value="ECO:0007669"/>
    <property type="project" value="UniProtKB-SubCell"/>
</dbReference>
<feature type="transmembrane region" description="Helical" evidence="9">
    <location>
        <begin position="170"/>
        <end position="194"/>
    </location>
</feature>
<feature type="transmembrane region" description="Helical" evidence="9">
    <location>
        <begin position="206"/>
        <end position="225"/>
    </location>
</feature>
<feature type="domain" description="CopC" evidence="10">
    <location>
        <begin position="46"/>
        <end position="141"/>
    </location>
</feature>
<evidence type="ECO:0008006" key="14">
    <source>
        <dbReference type="Google" id="ProtNLM"/>
    </source>
</evidence>
<dbReference type="Pfam" id="PF04234">
    <property type="entry name" value="CopC"/>
    <property type="match status" value="1"/>
</dbReference>
<dbReference type="InterPro" id="IPR014755">
    <property type="entry name" value="Cu-Rt/internalin_Ig-like"/>
</dbReference>
<dbReference type="Pfam" id="PF05425">
    <property type="entry name" value="CopD"/>
    <property type="match status" value="1"/>
</dbReference>
<feature type="transmembrane region" description="Helical" evidence="9">
    <location>
        <begin position="291"/>
        <end position="316"/>
    </location>
</feature>
<feature type="transmembrane region" description="Helical" evidence="9">
    <location>
        <begin position="237"/>
        <end position="257"/>
    </location>
</feature>
<evidence type="ECO:0000256" key="4">
    <source>
        <dbReference type="ARBA" id="ARBA00022723"/>
    </source>
</evidence>
<keyword evidence="2" id="KW-1003">Cell membrane</keyword>
<organism evidence="12 13">
    <name type="scientific">Gordonia soli NBRC 108243</name>
    <dbReference type="NCBI Taxonomy" id="1223545"/>
    <lineage>
        <taxon>Bacteria</taxon>
        <taxon>Bacillati</taxon>
        <taxon>Actinomycetota</taxon>
        <taxon>Actinomycetes</taxon>
        <taxon>Mycobacteriales</taxon>
        <taxon>Gordoniaceae</taxon>
        <taxon>Gordonia</taxon>
    </lineage>
</organism>
<evidence type="ECO:0000256" key="8">
    <source>
        <dbReference type="ARBA" id="ARBA00023136"/>
    </source>
</evidence>
<dbReference type="GO" id="GO:0005507">
    <property type="term" value="F:copper ion binding"/>
    <property type="evidence" value="ECO:0007669"/>
    <property type="project" value="InterPro"/>
</dbReference>
<evidence type="ECO:0000259" key="10">
    <source>
        <dbReference type="Pfam" id="PF04234"/>
    </source>
</evidence>
<dbReference type="InterPro" id="IPR008457">
    <property type="entry name" value="Cu-R_CopD_dom"/>
</dbReference>
<dbReference type="PANTHER" id="PTHR34820:SF4">
    <property type="entry name" value="INNER MEMBRANE PROTEIN YEBZ"/>
    <property type="match status" value="1"/>
</dbReference>
<keyword evidence="8 9" id="KW-0472">Membrane</keyword>
<name>M0QDS6_9ACTN</name>
<dbReference type="GO" id="GO:0046688">
    <property type="term" value="P:response to copper ion"/>
    <property type="evidence" value="ECO:0007669"/>
    <property type="project" value="InterPro"/>
</dbReference>
<dbReference type="InterPro" id="IPR032694">
    <property type="entry name" value="CopC/D"/>
</dbReference>
<evidence type="ECO:0000256" key="3">
    <source>
        <dbReference type="ARBA" id="ARBA00022692"/>
    </source>
</evidence>
<evidence type="ECO:0000256" key="5">
    <source>
        <dbReference type="ARBA" id="ARBA00022729"/>
    </source>
</evidence>
<dbReference type="InterPro" id="IPR007348">
    <property type="entry name" value="CopC_dom"/>
</dbReference>
<feature type="transmembrane region" description="Helical" evidence="9">
    <location>
        <begin position="417"/>
        <end position="434"/>
    </location>
</feature>
<comment type="subcellular location">
    <subcellularLocation>
        <location evidence="1">Cell membrane</location>
        <topology evidence="1">Multi-pass membrane protein</topology>
    </subcellularLocation>
</comment>
<feature type="transmembrane region" description="Helical" evidence="9">
    <location>
        <begin position="264"/>
        <end position="285"/>
    </location>
</feature>
<keyword evidence="6 9" id="KW-1133">Transmembrane helix</keyword>
<dbReference type="OrthoDB" id="5242236at2"/>
<evidence type="ECO:0000256" key="7">
    <source>
        <dbReference type="ARBA" id="ARBA00023008"/>
    </source>
</evidence>
<dbReference type="AlphaFoldDB" id="M0QDS6"/>
<comment type="caution">
    <text evidence="12">The sequence shown here is derived from an EMBL/GenBank/DDBJ whole genome shotgun (WGS) entry which is preliminary data.</text>
</comment>
<keyword evidence="13" id="KW-1185">Reference proteome</keyword>
<dbReference type="SUPFAM" id="SSF81296">
    <property type="entry name" value="E set domains"/>
    <property type="match status" value="1"/>
</dbReference>
<dbReference type="RefSeq" id="WP_007617204.1">
    <property type="nucleotide sequence ID" value="NZ_BANX01000003.1"/>
</dbReference>
<reference evidence="12 13" key="1">
    <citation type="submission" date="2013-01" db="EMBL/GenBank/DDBJ databases">
        <title>Whole genome shotgun sequence of Gordonia soli NBRC 108243.</title>
        <authorList>
            <person name="Isaki-Nakamura S."/>
            <person name="Hosoyama A."/>
            <person name="Tsuchikane K."/>
            <person name="Ando Y."/>
            <person name="Baba S."/>
            <person name="Ohji S."/>
            <person name="Hamada M."/>
            <person name="Tamura T."/>
            <person name="Yamazoe A."/>
            <person name="Yamazaki S."/>
            <person name="Fujita N."/>
        </authorList>
    </citation>
    <scope>NUCLEOTIDE SEQUENCE [LARGE SCALE GENOMIC DNA]</scope>
    <source>
        <strain evidence="12 13">NBRC 108243</strain>
    </source>
</reference>
<evidence type="ECO:0000256" key="1">
    <source>
        <dbReference type="ARBA" id="ARBA00004651"/>
    </source>
</evidence>
<feature type="domain" description="Copper resistance protein D" evidence="11">
    <location>
        <begin position="328"/>
        <end position="430"/>
    </location>
</feature>
<dbReference type="eggNOG" id="COG2372">
    <property type="taxonomic scope" value="Bacteria"/>
</dbReference>
<evidence type="ECO:0000259" key="11">
    <source>
        <dbReference type="Pfam" id="PF05425"/>
    </source>
</evidence>
<keyword evidence="3 9" id="KW-0812">Transmembrane</keyword>
<dbReference type="Proteomes" id="UP000011666">
    <property type="component" value="Unassembled WGS sequence"/>
</dbReference>
<proteinExistence type="predicted"/>
<sequence>MTARPTAVSHPGRARPIIAASGLLILGLSIVAVALSTALAAPASAHAYILTTSPANGATVQRSPTEIVVTLSEPVSLGTQSTPDVIGLDDGRSVATGRVRVEGPRVIIGVRPDLPDGVYLASWRVISADTHAVAGAVQFGVRVPASAAPAGGVTGGESAPVVGEAIVKALAYAVLVALVGIPLAASTFLGAAAVARAAARRRVRCAVVAAFAVGVGAAAGQWAVLGSTGVDVAGGRSGTLIGIRVLALAGVVTALVLGGRAAVALTAGAGLVAIAATTGVGHGGAGSIAQWLWTVLHASSAVYWLGGLVVLAAVGLRSRLSLAQMRGLRRWSFWAAVAVAILIVSGIARAVDTVGAPAALFDTGYGRLLLVKVAAVLVALAIAALALRWSAAARHTDEGRPEPGATARLRRRVRVELAVTTVALLAAVVLSNIAPATATWRPVSESEVDAGPYRLSVRVDPARPGPQQFTLRVRPTDAEAVTPAQVAGVLADTDGGVGGLVVDFPTRATEPSGPGQTPVVVLHSTATTVPTTGRWRLQVTVVVDRWRQYVGAVDYDVR</sequence>
<dbReference type="GO" id="GO:0042597">
    <property type="term" value="C:periplasmic space"/>
    <property type="evidence" value="ECO:0007669"/>
    <property type="project" value="InterPro"/>
</dbReference>
<evidence type="ECO:0000313" key="13">
    <source>
        <dbReference type="Proteomes" id="UP000011666"/>
    </source>
</evidence>
<keyword evidence="7" id="KW-0186">Copper</keyword>
<protein>
    <recommendedName>
        <fullName evidence="14">Copper resistance protein</fullName>
    </recommendedName>
</protein>
<accession>M0QDS6</accession>
<evidence type="ECO:0000256" key="9">
    <source>
        <dbReference type="SAM" id="Phobius"/>
    </source>
</evidence>